<dbReference type="Proteomes" id="UP001221898">
    <property type="component" value="Unassembled WGS sequence"/>
</dbReference>
<gene>
    <name evidence="1" type="ORF">AAFF_G00279680</name>
</gene>
<sequence length="93" mass="10119">MPGALHSLTRLLRPAQRGGFSTSLYTHEPTAVFNTPTCPPTPTAQHAQDKAAQDLGACGLHPSTVQQLVQPSTLGKNALRQLSMKEYSYTWRS</sequence>
<evidence type="ECO:0000313" key="1">
    <source>
        <dbReference type="EMBL" id="KAJ8407394.1"/>
    </source>
</evidence>
<organism evidence="1 2">
    <name type="scientific">Aldrovandia affinis</name>
    <dbReference type="NCBI Taxonomy" id="143900"/>
    <lineage>
        <taxon>Eukaryota</taxon>
        <taxon>Metazoa</taxon>
        <taxon>Chordata</taxon>
        <taxon>Craniata</taxon>
        <taxon>Vertebrata</taxon>
        <taxon>Euteleostomi</taxon>
        <taxon>Actinopterygii</taxon>
        <taxon>Neopterygii</taxon>
        <taxon>Teleostei</taxon>
        <taxon>Notacanthiformes</taxon>
        <taxon>Halosauridae</taxon>
        <taxon>Aldrovandia</taxon>
    </lineage>
</organism>
<name>A0AAD7SR72_9TELE</name>
<accession>A0AAD7SR72</accession>
<protein>
    <submittedName>
        <fullName evidence="1">Uncharacterized protein</fullName>
    </submittedName>
</protein>
<reference evidence="1" key="1">
    <citation type="journal article" date="2023" name="Science">
        <title>Genome structures resolve the early diversification of teleost fishes.</title>
        <authorList>
            <person name="Parey E."/>
            <person name="Louis A."/>
            <person name="Montfort J."/>
            <person name="Bouchez O."/>
            <person name="Roques C."/>
            <person name="Iampietro C."/>
            <person name="Lluch J."/>
            <person name="Castinel A."/>
            <person name="Donnadieu C."/>
            <person name="Desvignes T."/>
            <person name="Floi Bucao C."/>
            <person name="Jouanno E."/>
            <person name="Wen M."/>
            <person name="Mejri S."/>
            <person name="Dirks R."/>
            <person name="Jansen H."/>
            <person name="Henkel C."/>
            <person name="Chen W.J."/>
            <person name="Zahm M."/>
            <person name="Cabau C."/>
            <person name="Klopp C."/>
            <person name="Thompson A.W."/>
            <person name="Robinson-Rechavi M."/>
            <person name="Braasch I."/>
            <person name="Lecointre G."/>
            <person name="Bobe J."/>
            <person name="Postlethwait J.H."/>
            <person name="Berthelot C."/>
            <person name="Roest Crollius H."/>
            <person name="Guiguen Y."/>
        </authorList>
    </citation>
    <scope>NUCLEOTIDE SEQUENCE</scope>
    <source>
        <strain evidence="1">NC1722</strain>
    </source>
</reference>
<proteinExistence type="predicted"/>
<dbReference type="EMBL" id="JAINUG010000039">
    <property type="protein sequence ID" value="KAJ8407394.1"/>
    <property type="molecule type" value="Genomic_DNA"/>
</dbReference>
<keyword evidence="2" id="KW-1185">Reference proteome</keyword>
<evidence type="ECO:0000313" key="2">
    <source>
        <dbReference type="Proteomes" id="UP001221898"/>
    </source>
</evidence>
<dbReference type="AlphaFoldDB" id="A0AAD7SR72"/>
<comment type="caution">
    <text evidence="1">The sequence shown here is derived from an EMBL/GenBank/DDBJ whole genome shotgun (WGS) entry which is preliminary data.</text>
</comment>